<name>A0A2I0KRG9_PUNGR</name>
<proteinExistence type="predicted"/>
<comment type="caution">
    <text evidence="2">The sequence shown here is derived from an EMBL/GenBank/DDBJ whole genome shotgun (WGS) entry which is preliminary data.</text>
</comment>
<reference evidence="2 3" key="1">
    <citation type="submission" date="2017-11" db="EMBL/GenBank/DDBJ databases">
        <title>De-novo sequencing of pomegranate (Punica granatum L.) genome.</title>
        <authorList>
            <person name="Akparov Z."/>
            <person name="Amiraslanov A."/>
            <person name="Hajiyeva S."/>
            <person name="Abbasov M."/>
            <person name="Kaur K."/>
            <person name="Hamwieh A."/>
            <person name="Solovyev V."/>
            <person name="Salamov A."/>
            <person name="Braich B."/>
            <person name="Kosarev P."/>
            <person name="Mahmoud A."/>
            <person name="Hajiyev E."/>
            <person name="Babayeva S."/>
            <person name="Izzatullayeva V."/>
            <person name="Mammadov A."/>
            <person name="Mammadov A."/>
            <person name="Sharifova S."/>
            <person name="Ojaghi J."/>
            <person name="Eynullazada K."/>
            <person name="Bayramov B."/>
            <person name="Abdulazimova A."/>
            <person name="Shahmuradov I."/>
        </authorList>
    </citation>
    <scope>NUCLEOTIDE SEQUENCE [LARGE SCALE GENOMIC DNA]</scope>
    <source>
        <strain evidence="3">cv. AG2017</strain>
        <tissue evidence="2">Leaf</tissue>
    </source>
</reference>
<dbReference type="Proteomes" id="UP000233551">
    <property type="component" value="Unassembled WGS sequence"/>
</dbReference>
<evidence type="ECO:0000313" key="3">
    <source>
        <dbReference type="Proteomes" id="UP000233551"/>
    </source>
</evidence>
<protein>
    <submittedName>
        <fullName evidence="2">Uncharacterized protein</fullName>
    </submittedName>
</protein>
<gene>
    <name evidence="2" type="ORF">CRG98_008547</name>
</gene>
<sequence length="80" mass="8466">MRGKSRGSFRESGDSVERLEGSSGAKDARLGKERLAARRALACTGAGGCPDEWSGLRTCAGRQARGTSQTCRAHACMHAR</sequence>
<keyword evidence="3" id="KW-1185">Reference proteome</keyword>
<organism evidence="2 3">
    <name type="scientific">Punica granatum</name>
    <name type="common">Pomegranate</name>
    <dbReference type="NCBI Taxonomy" id="22663"/>
    <lineage>
        <taxon>Eukaryota</taxon>
        <taxon>Viridiplantae</taxon>
        <taxon>Streptophyta</taxon>
        <taxon>Embryophyta</taxon>
        <taxon>Tracheophyta</taxon>
        <taxon>Spermatophyta</taxon>
        <taxon>Magnoliopsida</taxon>
        <taxon>eudicotyledons</taxon>
        <taxon>Gunneridae</taxon>
        <taxon>Pentapetalae</taxon>
        <taxon>rosids</taxon>
        <taxon>malvids</taxon>
        <taxon>Myrtales</taxon>
        <taxon>Lythraceae</taxon>
        <taxon>Punica</taxon>
    </lineage>
</organism>
<dbReference type="AlphaFoldDB" id="A0A2I0KRG9"/>
<accession>A0A2I0KRG9</accession>
<feature type="compositionally biased region" description="Basic and acidic residues" evidence="1">
    <location>
        <begin position="8"/>
        <end position="30"/>
    </location>
</feature>
<feature type="region of interest" description="Disordered" evidence="1">
    <location>
        <begin position="1"/>
        <end position="30"/>
    </location>
</feature>
<dbReference type="EMBL" id="PGOL01000407">
    <property type="protein sequence ID" value="PKI71082.1"/>
    <property type="molecule type" value="Genomic_DNA"/>
</dbReference>
<evidence type="ECO:0000256" key="1">
    <source>
        <dbReference type="SAM" id="MobiDB-lite"/>
    </source>
</evidence>
<evidence type="ECO:0000313" key="2">
    <source>
        <dbReference type="EMBL" id="PKI71082.1"/>
    </source>
</evidence>